<dbReference type="SUPFAM" id="SSF81442">
    <property type="entry name" value="Cytochrome c oxidase subunit I-like"/>
    <property type="match status" value="1"/>
</dbReference>
<dbReference type="GO" id="GO:0004129">
    <property type="term" value="F:cytochrome-c oxidase activity"/>
    <property type="evidence" value="ECO:0007669"/>
    <property type="project" value="InterPro"/>
</dbReference>
<keyword evidence="7" id="KW-1185">Reference proteome</keyword>
<dbReference type="OrthoDB" id="9764568at2"/>
<feature type="transmembrane region" description="Helical" evidence="4">
    <location>
        <begin position="191"/>
        <end position="218"/>
    </location>
</feature>
<dbReference type="PROSITE" id="PS50855">
    <property type="entry name" value="COX1"/>
    <property type="match status" value="1"/>
</dbReference>
<feature type="transmembrane region" description="Helical" evidence="4">
    <location>
        <begin position="273"/>
        <end position="291"/>
    </location>
</feature>
<protein>
    <submittedName>
        <fullName evidence="6">Cytochrome c oxidase subunit 1</fullName>
    </submittedName>
</protein>
<proteinExistence type="predicted"/>
<dbReference type="AlphaFoldDB" id="A0A285TC41"/>
<keyword evidence="4" id="KW-0472">Membrane</keyword>
<feature type="transmembrane region" description="Helical" evidence="4">
    <location>
        <begin position="436"/>
        <end position="456"/>
    </location>
</feature>
<dbReference type="GO" id="GO:0016020">
    <property type="term" value="C:membrane"/>
    <property type="evidence" value="ECO:0007669"/>
    <property type="project" value="InterPro"/>
</dbReference>
<dbReference type="RefSeq" id="WP_097074421.1">
    <property type="nucleotide sequence ID" value="NZ_OBMQ01000011.1"/>
</dbReference>
<dbReference type="Gene3D" id="1.20.210.10">
    <property type="entry name" value="Cytochrome c oxidase-like, subunit I domain"/>
    <property type="match status" value="1"/>
</dbReference>
<dbReference type="GO" id="GO:0009060">
    <property type="term" value="P:aerobic respiration"/>
    <property type="evidence" value="ECO:0007669"/>
    <property type="project" value="InterPro"/>
</dbReference>
<dbReference type="Proteomes" id="UP000219636">
    <property type="component" value="Unassembled WGS sequence"/>
</dbReference>
<dbReference type="PANTHER" id="PTHR10422">
    <property type="entry name" value="CYTOCHROME C OXIDASE SUBUNIT 1"/>
    <property type="match status" value="1"/>
</dbReference>
<feature type="transmembrane region" description="Helical" evidence="4">
    <location>
        <begin position="356"/>
        <end position="375"/>
    </location>
</feature>
<keyword evidence="2" id="KW-0249">Electron transport</keyword>
<feature type="transmembrane region" description="Helical" evidence="4">
    <location>
        <begin position="395"/>
        <end position="415"/>
    </location>
</feature>
<dbReference type="CDD" id="cd01660">
    <property type="entry name" value="ba3-like_Oxidase_I"/>
    <property type="match status" value="1"/>
</dbReference>
<sequence>MTTATVTKEIKNKNSSKENTTTKEFTKVDRRDAKLALAHIYVAFIALLLGGLAGLLQVFVRSGQFTLPAGINYYQILTVHGVLLGLILTTYFILGFQTAAISRTSGPLSNKQRTIGWVGFWIMTIGTAAAAIMVLLNEASVLYTFYAPLQAHWIYYLGLALVVVGSWTVSLSQGLRYIQWRKENKGKTSPLLSFMVVVNNLMWFVCTLGVAAEVLFQLLPWSLGLVERVDVLLSRTLFWYFGHALVYFWLLPAYMIWYTVLPKIIGAKIFSDSLARLAFMLFLLFSIPVGVHHQLTEPGIDGFWKFLQVVLTFFVVVPSLLTAFSMFATFEMRGRELGGKGLFGWFKKLPWKDSRFLLPFIGMVAFIPGGAGGIVNASYQMNELIHNTIWVTGHFHLTVATTVVLTYFGAAFWLIPHLTGRVLTKKMNDLAVTSGIMWTVGMFIMSSAMHIAGLLGAPRRSEYSTYGGSEQAAEWIPYQIAQAVGGTILFITILLIIGIVINLIWFAPKGEEEFPLAELAHGAEKTPAILENFKLWGVILVALILIAYTFPIFDIINNSPLGSTGYKFW</sequence>
<keyword evidence="1" id="KW-0679">Respiratory chain</keyword>
<feature type="transmembrane region" description="Helical" evidence="4">
    <location>
        <begin position="72"/>
        <end position="94"/>
    </location>
</feature>
<feature type="transmembrane region" description="Helical" evidence="4">
    <location>
        <begin position="153"/>
        <end position="171"/>
    </location>
</feature>
<feature type="transmembrane region" description="Helical" evidence="4">
    <location>
        <begin position="476"/>
        <end position="505"/>
    </location>
</feature>
<evidence type="ECO:0000259" key="5">
    <source>
        <dbReference type="PROSITE" id="PS50855"/>
    </source>
</evidence>
<dbReference type="EMBL" id="OBMQ01000011">
    <property type="protein sequence ID" value="SOC19705.1"/>
    <property type="molecule type" value="Genomic_DNA"/>
</dbReference>
<reference evidence="7" key="1">
    <citation type="submission" date="2017-08" db="EMBL/GenBank/DDBJ databases">
        <authorList>
            <person name="Varghese N."/>
            <person name="Submissions S."/>
        </authorList>
    </citation>
    <scope>NUCLEOTIDE SEQUENCE [LARGE SCALE GENOMIC DNA]</scope>
    <source>
        <strain evidence="7">JC22</strain>
    </source>
</reference>
<dbReference type="GO" id="GO:0020037">
    <property type="term" value="F:heme binding"/>
    <property type="evidence" value="ECO:0007669"/>
    <property type="project" value="InterPro"/>
</dbReference>
<evidence type="ECO:0000256" key="1">
    <source>
        <dbReference type="ARBA" id="ARBA00022660"/>
    </source>
</evidence>
<keyword evidence="4" id="KW-1133">Transmembrane helix</keyword>
<dbReference type="InterPro" id="IPR036927">
    <property type="entry name" value="Cyt_c_oxase-like_su1_sf"/>
</dbReference>
<accession>A0A285TC41</accession>
<feature type="transmembrane region" description="Helical" evidence="4">
    <location>
        <begin position="238"/>
        <end position="261"/>
    </location>
</feature>
<keyword evidence="4" id="KW-0812">Transmembrane</keyword>
<dbReference type="InterPro" id="IPR000883">
    <property type="entry name" value="Cyt_C_Oxase_1"/>
</dbReference>
<feature type="transmembrane region" description="Helical" evidence="4">
    <location>
        <begin position="535"/>
        <end position="553"/>
    </location>
</feature>
<feature type="compositionally biased region" description="Basic and acidic residues" evidence="3">
    <location>
        <begin position="8"/>
        <end position="23"/>
    </location>
</feature>
<dbReference type="PRINTS" id="PR01165">
    <property type="entry name" value="CYCOXIDASEI"/>
</dbReference>
<evidence type="ECO:0000313" key="6">
    <source>
        <dbReference type="EMBL" id="SOC19705.1"/>
    </source>
</evidence>
<feature type="transmembrane region" description="Helical" evidence="4">
    <location>
        <begin position="35"/>
        <end position="60"/>
    </location>
</feature>
<evidence type="ECO:0000256" key="4">
    <source>
        <dbReference type="SAM" id="Phobius"/>
    </source>
</evidence>
<dbReference type="Pfam" id="PF00115">
    <property type="entry name" value="COX1"/>
    <property type="match status" value="1"/>
</dbReference>
<keyword evidence="1" id="KW-0813">Transport</keyword>
<name>A0A285TC41_9BACL</name>
<dbReference type="PANTHER" id="PTHR10422:SF40">
    <property type="entry name" value="CYTOCHROME C OXIDASE SUBUNIT I"/>
    <property type="match status" value="1"/>
</dbReference>
<evidence type="ECO:0000313" key="7">
    <source>
        <dbReference type="Proteomes" id="UP000219636"/>
    </source>
</evidence>
<organism evidence="6 7">
    <name type="scientific">Ureibacillus xyleni</name>
    <dbReference type="NCBI Taxonomy" id="614648"/>
    <lineage>
        <taxon>Bacteria</taxon>
        <taxon>Bacillati</taxon>
        <taxon>Bacillota</taxon>
        <taxon>Bacilli</taxon>
        <taxon>Bacillales</taxon>
        <taxon>Caryophanaceae</taxon>
        <taxon>Ureibacillus</taxon>
    </lineage>
</organism>
<feature type="transmembrane region" description="Helical" evidence="4">
    <location>
        <begin position="303"/>
        <end position="330"/>
    </location>
</feature>
<dbReference type="InterPro" id="IPR023616">
    <property type="entry name" value="Cyt_c_oxase-like_su1_dom"/>
</dbReference>
<dbReference type="InterPro" id="IPR033943">
    <property type="entry name" value="Ba3-like_Oxidase_I"/>
</dbReference>
<evidence type="ECO:0000256" key="3">
    <source>
        <dbReference type="SAM" id="MobiDB-lite"/>
    </source>
</evidence>
<feature type="transmembrane region" description="Helical" evidence="4">
    <location>
        <begin position="115"/>
        <end position="133"/>
    </location>
</feature>
<gene>
    <name evidence="6" type="ORF">SAMN05880501_11147</name>
</gene>
<feature type="domain" description="Cytochrome oxidase subunit I profile" evidence="5">
    <location>
        <begin position="34"/>
        <end position="542"/>
    </location>
</feature>
<feature type="region of interest" description="Disordered" evidence="3">
    <location>
        <begin position="1"/>
        <end position="23"/>
    </location>
</feature>
<evidence type="ECO:0000256" key="2">
    <source>
        <dbReference type="ARBA" id="ARBA00022982"/>
    </source>
</evidence>